<comment type="caution">
    <text evidence="2">The sequence shown here is derived from an EMBL/GenBank/DDBJ whole genome shotgun (WGS) entry which is preliminary data.</text>
</comment>
<dbReference type="InterPro" id="IPR007295">
    <property type="entry name" value="DUF402"/>
</dbReference>
<evidence type="ECO:0000313" key="3">
    <source>
        <dbReference type="Proteomes" id="UP000295280"/>
    </source>
</evidence>
<dbReference type="EMBL" id="SCWD01000002">
    <property type="protein sequence ID" value="TDM02501.1"/>
    <property type="molecule type" value="Genomic_DNA"/>
</dbReference>
<organism evidence="2 3">
    <name type="scientific">Macrococcus carouselicus</name>
    <dbReference type="NCBI Taxonomy" id="69969"/>
    <lineage>
        <taxon>Bacteria</taxon>
        <taxon>Bacillati</taxon>
        <taxon>Bacillota</taxon>
        <taxon>Bacilli</taxon>
        <taxon>Bacillales</taxon>
        <taxon>Staphylococcaceae</taxon>
        <taxon>Macrococcus</taxon>
    </lineage>
</organism>
<evidence type="ECO:0000259" key="1">
    <source>
        <dbReference type="Pfam" id="PF04167"/>
    </source>
</evidence>
<sequence length="186" mass="21721">MRRLRHRGCEHMTNTITIKSCKYPNVPYIEYSGELLEETSHYWFVKCPENTVLKHYIKNKEIVYEYASLHFFSKYHGYTVSIAINDRMEPVSTFCNISTPCTYQDGFITYTDIDIDYVKSSAGEWFIKNSDVYIDNSRTYHYPIQLTNFAVVSLQELKNNIADDVFPFGISNFSSIEKYSGQKNSS</sequence>
<dbReference type="OrthoDB" id="2357011at2"/>
<reference evidence="2 3" key="1">
    <citation type="submission" date="2019-01" db="EMBL/GenBank/DDBJ databases">
        <title>Draft genome sequences of the type strains of six Macrococcus species.</title>
        <authorList>
            <person name="Mazhar S."/>
            <person name="Altermann E."/>
            <person name="Hill C."/>
            <person name="Mcauliffe O."/>
        </authorList>
    </citation>
    <scope>NUCLEOTIDE SEQUENCE [LARGE SCALE GENOMIC DNA]</scope>
    <source>
        <strain evidence="2 3">ATCC 51828</strain>
    </source>
</reference>
<feature type="domain" description="DUF402" evidence="1">
    <location>
        <begin position="34"/>
        <end position="164"/>
    </location>
</feature>
<proteinExistence type="predicted"/>
<dbReference type="AlphaFoldDB" id="A0A9Q8CMH5"/>
<name>A0A9Q8CMH5_9STAP</name>
<dbReference type="InterPro" id="IPR035930">
    <property type="entry name" value="FomD-like_sf"/>
</dbReference>
<dbReference type="Gene3D" id="2.40.380.10">
    <property type="entry name" value="FomD-like"/>
    <property type="match status" value="1"/>
</dbReference>
<keyword evidence="3" id="KW-1185">Reference proteome</keyword>
<dbReference type="Pfam" id="PF04167">
    <property type="entry name" value="DUF402"/>
    <property type="match status" value="1"/>
</dbReference>
<dbReference type="SUPFAM" id="SSF159234">
    <property type="entry name" value="FomD-like"/>
    <property type="match status" value="1"/>
</dbReference>
<accession>A0A9Q8CMH5</accession>
<gene>
    <name evidence="2" type="ORF">ERX40_08070</name>
</gene>
<protein>
    <submittedName>
        <fullName evidence="2">DUF402 domain-containing protein</fullName>
    </submittedName>
</protein>
<dbReference type="Proteomes" id="UP000295280">
    <property type="component" value="Unassembled WGS sequence"/>
</dbReference>
<evidence type="ECO:0000313" key="2">
    <source>
        <dbReference type="EMBL" id="TDM02501.1"/>
    </source>
</evidence>